<organism evidence="2 3">
    <name type="scientific">Caenorhabditis japonica</name>
    <dbReference type="NCBI Taxonomy" id="281687"/>
    <lineage>
        <taxon>Eukaryota</taxon>
        <taxon>Metazoa</taxon>
        <taxon>Ecdysozoa</taxon>
        <taxon>Nematoda</taxon>
        <taxon>Chromadorea</taxon>
        <taxon>Rhabditida</taxon>
        <taxon>Rhabditina</taxon>
        <taxon>Rhabditomorpha</taxon>
        <taxon>Rhabditoidea</taxon>
        <taxon>Rhabditidae</taxon>
        <taxon>Peloderinae</taxon>
        <taxon>Caenorhabditis</taxon>
    </lineage>
</organism>
<feature type="compositionally biased region" description="Basic and acidic residues" evidence="1">
    <location>
        <begin position="31"/>
        <end position="43"/>
    </location>
</feature>
<dbReference type="EnsemblMetazoa" id="CJA36920.1">
    <property type="protein sequence ID" value="CJA36920.1"/>
    <property type="gene ID" value="WBGene00212767"/>
</dbReference>
<protein>
    <submittedName>
        <fullName evidence="2">Uncharacterized protein</fullName>
    </submittedName>
</protein>
<dbReference type="Proteomes" id="UP000005237">
    <property type="component" value="Unassembled WGS sequence"/>
</dbReference>
<reference evidence="3" key="1">
    <citation type="submission" date="2010-08" db="EMBL/GenBank/DDBJ databases">
        <authorList>
            <consortium name="Caenorhabditis japonica Sequencing Consortium"/>
            <person name="Wilson R.K."/>
        </authorList>
    </citation>
    <scope>NUCLEOTIDE SEQUENCE [LARGE SCALE GENOMIC DNA]</scope>
    <source>
        <strain evidence="3">DF5081</strain>
    </source>
</reference>
<keyword evidence="3" id="KW-1185">Reference proteome</keyword>
<evidence type="ECO:0000313" key="2">
    <source>
        <dbReference type="EnsemblMetazoa" id="CJA36920.1"/>
    </source>
</evidence>
<accession>A0A8R1EJ40</accession>
<feature type="region of interest" description="Disordered" evidence="1">
    <location>
        <begin position="29"/>
        <end position="50"/>
    </location>
</feature>
<evidence type="ECO:0000256" key="1">
    <source>
        <dbReference type="SAM" id="MobiDB-lite"/>
    </source>
</evidence>
<name>A0A8R1EJ40_CAEJA</name>
<reference evidence="2" key="2">
    <citation type="submission" date="2022-06" db="UniProtKB">
        <authorList>
            <consortium name="EnsemblMetazoa"/>
        </authorList>
    </citation>
    <scope>IDENTIFICATION</scope>
    <source>
        <strain evidence="2">DF5081</strain>
    </source>
</reference>
<proteinExistence type="predicted"/>
<sequence length="76" mass="8543">MIESNPEGALEVALNKADANVLEFVCSKNQPGEDYHPRKHETQSEVSSLARPAVYSVAESRPRFEIPMDRARDSRD</sequence>
<evidence type="ECO:0000313" key="3">
    <source>
        <dbReference type="Proteomes" id="UP000005237"/>
    </source>
</evidence>
<dbReference type="AlphaFoldDB" id="A0A8R1EJ40"/>